<dbReference type="NCBIfam" id="NF003811">
    <property type="entry name" value="PRK05402.1"/>
    <property type="match status" value="1"/>
</dbReference>
<feature type="active site" description="Nucleophile" evidence="9">
    <location>
        <position position="298"/>
    </location>
</feature>
<dbReference type="SMART" id="SM00642">
    <property type="entry name" value="Aamy"/>
    <property type="match status" value="1"/>
</dbReference>
<dbReference type="CDD" id="cd02855">
    <property type="entry name" value="E_set_GBE_prok_N"/>
    <property type="match status" value="1"/>
</dbReference>
<dbReference type="CDD" id="cd11322">
    <property type="entry name" value="AmyAc_Glg_BE"/>
    <property type="match status" value="1"/>
</dbReference>
<sequence>MNNFKSGNALDSYKYMGNHKVSYNGEEGISFMVWAPNAQEIQLVGDFNDWDGSSHKLKNLYDSGVWSIFTTDLSQGDIYKYNVVGCDGVSRLKSDPYGTYAELRPETASKVFDLGKFNWSDKKYLDQKNKKSVFEQPINIYEVHLGSWKRKWDGDFFNYEELYEMLEYCKDMGYTHIELMPITEYPLDMSWGYQTIGYYATTSRYGNPNEFKAFVDKAHELGLGIILDFAYSHFCKDIHGLYRFDGSAQYEYASPLKAENLAWGTAHFDVGKPEVNSFLLSNVLYWFKEYHIDGIRVDAVSSMLYLDYDGGDWEPNQYGGKENIEAINFLRRLNEVIYANVENPIVVAEESTAWPMVTSPTYSGGLGFSYKWNMGWMNDTLKYMEKDPVYRKYHHDLITFSFMYAFSENFILPLSHDEVVHGKKSLLDKMPGDDWQRFANLRLLYAYYMIHPGKKLLFMGSEFAQGLEWRYAYGLEWELLEIEQHSKMKDYVKDLNYLYKDEKSLYELDNTYKGFDFIDPNNKDQSIITLMRLSKDPKDFIIAVLNFTPNVYYDYKVGVPYEGIYEEILNSDNEKYYGSNQIMENAELVSVDENWHNKQYHITIKVPPLGATFIKLNKEKTVKLEKELAKEKAKQSKQQIDEIDEKNNTVKITDEPTKETTVEKEYDSKIIEKTAEKSKKDFKVETTKKSKKTKNNRNKKKKANKKRLLNK</sequence>
<feature type="active site" description="Proton donor" evidence="9">
    <location>
        <position position="349"/>
    </location>
</feature>
<evidence type="ECO:0000256" key="2">
    <source>
        <dbReference type="ARBA" id="ARBA00004964"/>
    </source>
</evidence>
<dbReference type="HAMAP" id="MF_00685">
    <property type="entry name" value="GlgB"/>
    <property type="match status" value="1"/>
</dbReference>
<protein>
    <recommendedName>
        <fullName evidence="9">1,4-alpha-glucan branching enzyme GlgB</fullName>
        <ecNumber evidence="9">2.4.1.18</ecNumber>
    </recommendedName>
    <alternativeName>
        <fullName evidence="9">1,4-alpha-D-glucan:1,4-alpha-D-glucan 6-glucosyl-transferase</fullName>
    </alternativeName>
    <alternativeName>
        <fullName evidence="9">Alpha-(1-&gt;4)-glucan branching enzyme</fullName>
    </alternativeName>
    <alternativeName>
        <fullName evidence="9">Glycogen branching enzyme</fullName>
        <shortName evidence="9">BE</shortName>
    </alternativeName>
</protein>
<keyword evidence="5 9" id="KW-0328">Glycosyltransferase</keyword>
<evidence type="ECO:0000259" key="11">
    <source>
        <dbReference type="SMART" id="SM00642"/>
    </source>
</evidence>
<dbReference type="PANTHER" id="PTHR43651:SF3">
    <property type="entry name" value="1,4-ALPHA-GLUCAN-BRANCHING ENZYME"/>
    <property type="match status" value="1"/>
</dbReference>
<dbReference type="InterPro" id="IPR044143">
    <property type="entry name" value="GlgB_N_E_set_prok"/>
</dbReference>
<evidence type="ECO:0000256" key="7">
    <source>
        <dbReference type="ARBA" id="ARBA00023056"/>
    </source>
</evidence>
<evidence type="ECO:0000256" key="1">
    <source>
        <dbReference type="ARBA" id="ARBA00000826"/>
    </source>
</evidence>
<dbReference type="Pfam" id="PF02806">
    <property type="entry name" value="Alpha-amylase_C"/>
    <property type="match status" value="1"/>
</dbReference>
<keyword evidence="4 9" id="KW-0321">Glycogen metabolism</keyword>
<accession>A0ABS6DYC7</accession>
<dbReference type="InterPro" id="IPR004193">
    <property type="entry name" value="Glyco_hydro_13_N"/>
</dbReference>
<dbReference type="InterPro" id="IPR006048">
    <property type="entry name" value="A-amylase/branching_C"/>
</dbReference>
<evidence type="ECO:0000256" key="4">
    <source>
        <dbReference type="ARBA" id="ARBA00022600"/>
    </source>
</evidence>
<name>A0ABS6DYC7_9FIRM</name>
<evidence type="ECO:0000256" key="9">
    <source>
        <dbReference type="HAMAP-Rule" id="MF_00685"/>
    </source>
</evidence>
<proteinExistence type="inferred from homology"/>
<dbReference type="PANTHER" id="PTHR43651">
    <property type="entry name" value="1,4-ALPHA-GLUCAN-BRANCHING ENZYME"/>
    <property type="match status" value="1"/>
</dbReference>
<reference evidence="12 13" key="1">
    <citation type="submission" date="2021-06" db="EMBL/GenBank/DDBJ databases">
        <authorList>
            <person name="Sun Q."/>
            <person name="Li D."/>
        </authorList>
    </citation>
    <scope>NUCLEOTIDE SEQUENCE [LARGE SCALE GENOMIC DNA]</scope>
    <source>
        <strain evidence="12 13">N19</strain>
    </source>
</reference>
<feature type="compositionally biased region" description="Basic and acidic residues" evidence="10">
    <location>
        <begin position="645"/>
        <end position="665"/>
    </location>
</feature>
<evidence type="ECO:0000256" key="10">
    <source>
        <dbReference type="SAM" id="MobiDB-lite"/>
    </source>
</evidence>
<keyword evidence="8 9" id="KW-0119">Carbohydrate metabolism</keyword>
<feature type="compositionally biased region" description="Basic residues" evidence="10">
    <location>
        <begin position="689"/>
        <end position="711"/>
    </location>
</feature>
<dbReference type="InterPro" id="IPR006407">
    <property type="entry name" value="GlgB"/>
</dbReference>
<evidence type="ECO:0000256" key="6">
    <source>
        <dbReference type="ARBA" id="ARBA00022679"/>
    </source>
</evidence>
<dbReference type="EC" id="2.4.1.18" evidence="9"/>
<organism evidence="12 13">
    <name type="scientific">Intestinibacter bartlettii</name>
    <dbReference type="NCBI Taxonomy" id="261299"/>
    <lineage>
        <taxon>Bacteria</taxon>
        <taxon>Bacillati</taxon>
        <taxon>Bacillota</taxon>
        <taxon>Clostridia</taxon>
        <taxon>Peptostreptococcales</taxon>
        <taxon>Peptostreptococcaceae</taxon>
        <taxon>Intestinibacter</taxon>
    </lineage>
</organism>
<evidence type="ECO:0000256" key="8">
    <source>
        <dbReference type="ARBA" id="ARBA00023277"/>
    </source>
</evidence>
<feature type="domain" description="Glycosyl hydrolase family 13 catalytic" evidence="11">
    <location>
        <begin position="142"/>
        <end position="516"/>
    </location>
</feature>
<comment type="subunit">
    <text evidence="9">Monomer.</text>
</comment>
<comment type="function">
    <text evidence="9">Catalyzes the formation of the alpha-1,6-glucosidic linkages in glycogen by scission of a 1,4-alpha-linked oligosaccharide from growing alpha-1,4-glucan chains and the subsequent attachment of the oligosaccharide to the alpha-1,6 position.</text>
</comment>
<gene>
    <name evidence="9 12" type="primary">glgB</name>
    <name evidence="12" type="ORF">KQI20_10415</name>
</gene>
<comment type="similarity">
    <text evidence="3 9">Belongs to the glycosyl hydrolase 13 family. GlgB subfamily.</text>
</comment>
<comment type="catalytic activity">
    <reaction evidence="1 9">
        <text>Transfers a segment of a (1-&gt;4)-alpha-D-glucan chain to a primary hydroxy group in a similar glucan chain.</text>
        <dbReference type="EC" id="2.4.1.18"/>
    </reaction>
</comment>
<dbReference type="Proteomes" id="UP001196301">
    <property type="component" value="Unassembled WGS sequence"/>
</dbReference>
<keyword evidence="6 9" id="KW-0808">Transferase</keyword>
<dbReference type="EMBL" id="JAHLOQ010000030">
    <property type="protein sequence ID" value="MBU5336853.1"/>
    <property type="molecule type" value="Genomic_DNA"/>
</dbReference>
<feature type="region of interest" description="Disordered" evidence="10">
    <location>
        <begin position="681"/>
        <end position="711"/>
    </location>
</feature>
<evidence type="ECO:0000313" key="12">
    <source>
        <dbReference type="EMBL" id="MBU5336853.1"/>
    </source>
</evidence>
<dbReference type="InterPro" id="IPR037439">
    <property type="entry name" value="Branching_enzy"/>
</dbReference>
<evidence type="ECO:0000256" key="3">
    <source>
        <dbReference type="ARBA" id="ARBA00009000"/>
    </source>
</evidence>
<feature type="region of interest" description="Disordered" evidence="10">
    <location>
        <begin position="634"/>
        <end position="665"/>
    </location>
</feature>
<keyword evidence="13" id="KW-1185">Reference proteome</keyword>
<dbReference type="NCBIfam" id="NF008967">
    <property type="entry name" value="PRK12313.1"/>
    <property type="match status" value="1"/>
</dbReference>
<dbReference type="PIRSF" id="PIRSF000463">
    <property type="entry name" value="GlgB"/>
    <property type="match status" value="1"/>
</dbReference>
<comment type="caution">
    <text evidence="12">The sequence shown here is derived from an EMBL/GenBank/DDBJ whole genome shotgun (WGS) entry which is preliminary data.</text>
</comment>
<dbReference type="Pfam" id="PF02922">
    <property type="entry name" value="CBM_48"/>
    <property type="match status" value="1"/>
</dbReference>
<dbReference type="InterPro" id="IPR006047">
    <property type="entry name" value="GH13_cat_dom"/>
</dbReference>
<comment type="pathway">
    <text evidence="2 9">Glycan biosynthesis; glycogen biosynthesis.</text>
</comment>
<keyword evidence="7 9" id="KW-0320">Glycogen biosynthesis</keyword>
<dbReference type="Pfam" id="PF00128">
    <property type="entry name" value="Alpha-amylase"/>
    <property type="match status" value="1"/>
</dbReference>
<evidence type="ECO:0000313" key="13">
    <source>
        <dbReference type="Proteomes" id="UP001196301"/>
    </source>
</evidence>
<evidence type="ECO:0000256" key="5">
    <source>
        <dbReference type="ARBA" id="ARBA00022676"/>
    </source>
</evidence>
<dbReference type="NCBIfam" id="TIGR01515">
    <property type="entry name" value="branching_enzym"/>
    <property type="match status" value="1"/>
</dbReference>